<keyword evidence="1" id="KW-0175">Coiled coil</keyword>
<protein>
    <submittedName>
        <fullName evidence="2">Chromosome partitioning protein ParA</fullName>
    </submittedName>
</protein>
<evidence type="ECO:0000256" key="1">
    <source>
        <dbReference type="SAM" id="Coils"/>
    </source>
</evidence>
<feature type="coiled-coil region" evidence="1">
    <location>
        <begin position="189"/>
        <end position="277"/>
    </location>
</feature>
<sequence length="453" mass="51701">MQIKPQTVEAVLFFNDDGVCKEMLYPEFEAMLDGVVSMPEFADQQMRVAYVLINTRLQVRAAVFFYLDFNEDGSADSGWNIPLRNLAERTGRGPDLGAGPIRLACRSQCPVSWYQMHLWDPELTQSKNHLVMLRDRVRRNQLGLLVEEEQPQTVPAERLQMVAEDTWYAADSAKQTATRRAEKLEQEQRLKAAQLIKQQRLRIANLEQQREADITRLRELAAQQHAKLQDELAQLRQELVHKEQLAADLRAQLNEQAEGFQKTREEMSRQLRALEHNSRAEAQAARAQFDDELQRQVAAAVAEYKEQVSIRDVELAYRNELDSQLQEEIEQLQKQRDALIEQSGERSLERLSALGVAFMAYHPGAGHLTIPLSDMAGYQQNPLAYAAAKCAVSEEQYGQWVQHYQQPTCIATLSSGERCNMPLDKVESPGRFVIGHSNCCARHRSQDRLRTGS</sequence>
<proteinExistence type="predicted"/>
<comment type="caution">
    <text evidence="2">The sequence shown here is derived from an EMBL/GenBank/DDBJ whole genome shotgun (WGS) entry which is preliminary data.</text>
</comment>
<dbReference type="RefSeq" id="WP_045162483.1">
    <property type="nucleotide sequence ID" value="NZ_JYHV01000020.1"/>
</dbReference>
<dbReference type="PATRIC" id="fig|316.101.peg.1807"/>
<organism evidence="2 3">
    <name type="scientific">Stutzerimonas stutzeri</name>
    <name type="common">Pseudomonas stutzeri</name>
    <dbReference type="NCBI Taxonomy" id="316"/>
    <lineage>
        <taxon>Bacteria</taxon>
        <taxon>Pseudomonadati</taxon>
        <taxon>Pseudomonadota</taxon>
        <taxon>Gammaproteobacteria</taxon>
        <taxon>Pseudomonadales</taxon>
        <taxon>Pseudomonadaceae</taxon>
        <taxon>Stutzerimonas</taxon>
    </lineage>
</organism>
<name>A0A0D9ALM8_STUST</name>
<gene>
    <name evidence="2" type="ORF">UF78_12205</name>
</gene>
<accession>A0A0D9ALM8</accession>
<reference evidence="2 3" key="1">
    <citation type="submission" date="2015-02" db="EMBL/GenBank/DDBJ databases">
        <title>Draft genome sequence of Pseudomonas stutzeri NT0128 isolated from wheat (Triticum turgidum) rhizosphere.</title>
        <authorList>
            <person name="Tovi N."/>
            <person name="Frenk S."/>
            <person name="Hadar Y."/>
            <person name="Minz D."/>
        </authorList>
    </citation>
    <scope>NUCLEOTIDE SEQUENCE [LARGE SCALE GENOMIC DNA]</scope>
    <source>
        <strain evidence="2 3">NT0128</strain>
    </source>
</reference>
<evidence type="ECO:0000313" key="2">
    <source>
        <dbReference type="EMBL" id="KJH81599.1"/>
    </source>
</evidence>
<dbReference type="EMBL" id="JYHV01000020">
    <property type="protein sequence ID" value="KJH81599.1"/>
    <property type="molecule type" value="Genomic_DNA"/>
</dbReference>
<dbReference type="Proteomes" id="UP000032487">
    <property type="component" value="Unassembled WGS sequence"/>
</dbReference>
<dbReference type="AlphaFoldDB" id="A0A0D9ALM8"/>
<evidence type="ECO:0000313" key="3">
    <source>
        <dbReference type="Proteomes" id="UP000032487"/>
    </source>
</evidence>
<dbReference type="OrthoDB" id="6189582at2"/>